<gene>
    <name evidence="1" type="ORF">A2442_02065</name>
</gene>
<accession>A0A1F5EIK2</accession>
<organism evidence="1 2">
    <name type="scientific">Candidatus Campbellbacteria bacterium RIFOXYC2_FULL_35_25</name>
    <dbReference type="NCBI Taxonomy" id="1797582"/>
    <lineage>
        <taxon>Bacteria</taxon>
        <taxon>Candidatus Campbelliibacteriota</taxon>
    </lineage>
</organism>
<name>A0A1F5EIK2_9BACT</name>
<dbReference type="AlphaFoldDB" id="A0A1F5EIK2"/>
<dbReference type="STRING" id="1797582.A2442_02065"/>
<comment type="caution">
    <text evidence="1">The sequence shown here is derived from an EMBL/GenBank/DDBJ whole genome shotgun (WGS) entry which is preliminary data.</text>
</comment>
<dbReference type="Proteomes" id="UP000179003">
    <property type="component" value="Unassembled WGS sequence"/>
</dbReference>
<sequence>MALRDIFRDGLEQARVSFPQHGFSSLLEKKEWATKVVEDWARSQYGQVIMAMRSPSHHSVTGTTAEFFIPGKKLVVLFVVEPRHNLNKEIILTAAEYDDNEAGVLEQIDQTLVKASPKDRLTHQPFAGLGQMVI</sequence>
<reference evidence="1 2" key="1">
    <citation type="journal article" date="2016" name="Nat. Commun.">
        <title>Thousands of microbial genomes shed light on interconnected biogeochemical processes in an aquifer system.</title>
        <authorList>
            <person name="Anantharaman K."/>
            <person name="Brown C.T."/>
            <person name="Hug L.A."/>
            <person name="Sharon I."/>
            <person name="Castelle C.J."/>
            <person name="Probst A.J."/>
            <person name="Thomas B.C."/>
            <person name="Singh A."/>
            <person name="Wilkins M.J."/>
            <person name="Karaoz U."/>
            <person name="Brodie E.L."/>
            <person name="Williams K.H."/>
            <person name="Hubbard S.S."/>
            <person name="Banfield J.F."/>
        </authorList>
    </citation>
    <scope>NUCLEOTIDE SEQUENCE [LARGE SCALE GENOMIC DNA]</scope>
</reference>
<protein>
    <submittedName>
        <fullName evidence="1">Uncharacterized protein</fullName>
    </submittedName>
</protein>
<proteinExistence type="predicted"/>
<evidence type="ECO:0000313" key="2">
    <source>
        <dbReference type="Proteomes" id="UP000179003"/>
    </source>
</evidence>
<evidence type="ECO:0000313" key="1">
    <source>
        <dbReference type="EMBL" id="OGD67160.1"/>
    </source>
</evidence>
<dbReference type="EMBL" id="MFAE01000008">
    <property type="protein sequence ID" value="OGD67160.1"/>
    <property type="molecule type" value="Genomic_DNA"/>
</dbReference>